<feature type="signal peptide" evidence="1">
    <location>
        <begin position="1"/>
        <end position="28"/>
    </location>
</feature>
<feature type="chain" id="PRO_5043515247" evidence="1">
    <location>
        <begin position="29"/>
        <end position="234"/>
    </location>
</feature>
<sequence>MNHSRRRVAAAALAAALAVLAPFAGASAAVATSATVTLSEEDLAYFHETADRFGVDAATQEALLTKVEAGIPLDSSTGASPVSVVTADVDGFHRTVETFADGSIIGTDLEIPVELPEGVSARGVSGCVLGTSAGVSYGQDCWIYSSSLTMGASFYSSYSRWSGGSSVWNWHSPAINIVGGSVTSQSWVHTPGGTTSSIQLQWNSQTGGVFTSNTWLRFNVSSTGGVSQTRGGAW</sequence>
<evidence type="ECO:0000256" key="1">
    <source>
        <dbReference type="SAM" id="SignalP"/>
    </source>
</evidence>
<dbReference type="AlphaFoldDB" id="A0AAU7G989"/>
<evidence type="ECO:0000313" key="2">
    <source>
        <dbReference type="EMBL" id="XBM46986.1"/>
    </source>
</evidence>
<accession>A0AAU7G989</accession>
<reference evidence="2" key="1">
    <citation type="submission" date="2024-05" db="EMBL/GenBank/DDBJ databases">
        <title>The Natural Products Discovery Center: Release of the First 8490 Sequenced Strains for Exploring Actinobacteria Biosynthetic Diversity.</title>
        <authorList>
            <person name="Kalkreuter E."/>
            <person name="Kautsar S.A."/>
            <person name="Yang D."/>
            <person name="Bader C.D."/>
            <person name="Teijaro C.N."/>
            <person name="Fluegel L."/>
            <person name="Davis C.M."/>
            <person name="Simpson J.R."/>
            <person name="Lauterbach L."/>
            <person name="Steele A.D."/>
            <person name="Gui C."/>
            <person name="Meng S."/>
            <person name="Li G."/>
            <person name="Viehrig K."/>
            <person name="Ye F."/>
            <person name="Su P."/>
            <person name="Kiefer A.F."/>
            <person name="Nichols A."/>
            <person name="Cepeda A.J."/>
            <person name="Yan W."/>
            <person name="Fan B."/>
            <person name="Jiang Y."/>
            <person name="Adhikari A."/>
            <person name="Zheng C.-J."/>
            <person name="Schuster L."/>
            <person name="Cowan T.M."/>
            <person name="Smanski M.J."/>
            <person name="Chevrette M.G."/>
            <person name="de Carvalho L.P.S."/>
            <person name="Shen B."/>
        </authorList>
    </citation>
    <scope>NUCLEOTIDE SEQUENCE</scope>
    <source>
        <strain evidence="2">NPDC080035</strain>
    </source>
</reference>
<organism evidence="2">
    <name type="scientific">Leifsonia sp. NPDC080035</name>
    <dbReference type="NCBI Taxonomy" id="3143936"/>
    <lineage>
        <taxon>Bacteria</taxon>
        <taxon>Bacillati</taxon>
        <taxon>Actinomycetota</taxon>
        <taxon>Actinomycetes</taxon>
        <taxon>Micrococcales</taxon>
        <taxon>Microbacteriaceae</taxon>
        <taxon>Leifsonia</taxon>
    </lineage>
</organism>
<dbReference type="InterPro" id="IPR006311">
    <property type="entry name" value="TAT_signal"/>
</dbReference>
<proteinExistence type="predicted"/>
<gene>
    <name evidence="2" type="ORF">AAME72_12945</name>
</gene>
<name>A0AAU7G989_9MICO</name>
<keyword evidence="1" id="KW-0732">Signal</keyword>
<dbReference type="PROSITE" id="PS51318">
    <property type="entry name" value="TAT"/>
    <property type="match status" value="1"/>
</dbReference>
<dbReference type="EMBL" id="CP157390">
    <property type="protein sequence ID" value="XBM46986.1"/>
    <property type="molecule type" value="Genomic_DNA"/>
</dbReference>
<protein>
    <submittedName>
        <fullName evidence="2">Uncharacterized protein</fullName>
    </submittedName>
</protein>
<dbReference type="RefSeq" id="WP_348786962.1">
    <property type="nucleotide sequence ID" value="NZ_CP157390.1"/>
</dbReference>